<dbReference type="AlphaFoldDB" id="A0A5M9GXV6"/>
<dbReference type="InterPro" id="IPR023997">
    <property type="entry name" value="TonB-dep_OMP_SusC/RagA_CS"/>
</dbReference>
<gene>
    <name evidence="12" type="ORF">F1649_16680</name>
</gene>
<dbReference type="SUPFAM" id="SSF56935">
    <property type="entry name" value="Porins"/>
    <property type="match status" value="1"/>
</dbReference>
<dbReference type="EMBL" id="VWNE01000029">
    <property type="protein sequence ID" value="KAA8479170.1"/>
    <property type="molecule type" value="Genomic_DNA"/>
</dbReference>
<proteinExistence type="inferred from homology"/>
<dbReference type="Pfam" id="PF00593">
    <property type="entry name" value="TonB_dep_Rec_b-barrel"/>
    <property type="match status" value="1"/>
</dbReference>
<dbReference type="InterPro" id="IPR039426">
    <property type="entry name" value="TonB-dep_rcpt-like"/>
</dbReference>
<evidence type="ECO:0000313" key="12">
    <source>
        <dbReference type="EMBL" id="KAA8479170.1"/>
    </source>
</evidence>
<keyword evidence="12" id="KW-0675">Receptor</keyword>
<keyword evidence="13" id="KW-1185">Reference proteome</keyword>
<dbReference type="NCBIfam" id="TIGR04056">
    <property type="entry name" value="OMP_RagA_SusC"/>
    <property type="match status" value="1"/>
</dbReference>
<keyword evidence="5 9" id="KW-0798">TonB box</keyword>
<evidence type="ECO:0000313" key="13">
    <source>
        <dbReference type="Proteomes" id="UP000322918"/>
    </source>
</evidence>
<evidence type="ECO:0000256" key="7">
    <source>
        <dbReference type="ARBA" id="ARBA00023237"/>
    </source>
</evidence>
<dbReference type="Proteomes" id="UP000322918">
    <property type="component" value="Unassembled WGS sequence"/>
</dbReference>
<dbReference type="InterPro" id="IPR036942">
    <property type="entry name" value="Beta-barrel_TonB_sf"/>
</dbReference>
<dbReference type="SUPFAM" id="SSF49464">
    <property type="entry name" value="Carboxypeptidase regulatory domain-like"/>
    <property type="match status" value="1"/>
</dbReference>
<feature type="domain" description="TonB-dependent receptor-like beta-barrel" evidence="10">
    <location>
        <begin position="392"/>
        <end position="1000"/>
    </location>
</feature>
<evidence type="ECO:0000259" key="10">
    <source>
        <dbReference type="Pfam" id="PF00593"/>
    </source>
</evidence>
<comment type="similarity">
    <text evidence="8 9">Belongs to the TonB-dependent receptor family.</text>
</comment>
<reference evidence="12 13" key="1">
    <citation type="submission" date="2019-09" db="EMBL/GenBank/DDBJ databases">
        <title>Pararcticibacter amylolyticus gen. nov., sp. nov., isolated from a rottenly hemp rope, and reclassification of Pedobacter tournemirensis as Pararcticibacter tournemirensis comb. nov.</title>
        <authorList>
            <person name="Cai Y."/>
        </authorList>
    </citation>
    <scope>NUCLEOTIDE SEQUENCE [LARGE SCALE GENOMIC DNA]</scope>
    <source>
        <strain evidence="12 13">TF5-37.2-LB10</strain>
    </source>
</reference>
<dbReference type="GO" id="GO:0009279">
    <property type="term" value="C:cell outer membrane"/>
    <property type="evidence" value="ECO:0007669"/>
    <property type="project" value="UniProtKB-SubCell"/>
</dbReference>
<protein>
    <submittedName>
        <fullName evidence="12">TonB-dependent receptor</fullName>
    </submittedName>
</protein>
<comment type="subcellular location">
    <subcellularLocation>
        <location evidence="1 8">Cell outer membrane</location>
        <topology evidence="1 8">Multi-pass membrane protein</topology>
    </subcellularLocation>
</comment>
<accession>A0A5M9GXV6</accession>
<dbReference type="InterPro" id="IPR012910">
    <property type="entry name" value="Plug_dom"/>
</dbReference>
<evidence type="ECO:0000256" key="4">
    <source>
        <dbReference type="ARBA" id="ARBA00022692"/>
    </source>
</evidence>
<evidence type="ECO:0000256" key="6">
    <source>
        <dbReference type="ARBA" id="ARBA00023136"/>
    </source>
</evidence>
<organism evidence="12 13">
    <name type="scientific">Arcticibacter tournemirensis</name>
    <dbReference type="NCBI Taxonomy" id="699437"/>
    <lineage>
        <taxon>Bacteria</taxon>
        <taxon>Pseudomonadati</taxon>
        <taxon>Bacteroidota</taxon>
        <taxon>Sphingobacteriia</taxon>
        <taxon>Sphingobacteriales</taxon>
        <taxon>Sphingobacteriaceae</taxon>
        <taxon>Arcticibacter</taxon>
    </lineage>
</organism>
<dbReference type="Gene3D" id="2.170.130.10">
    <property type="entry name" value="TonB-dependent receptor, plug domain"/>
    <property type="match status" value="1"/>
</dbReference>
<dbReference type="PROSITE" id="PS52016">
    <property type="entry name" value="TONB_DEPENDENT_REC_3"/>
    <property type="match status" value="1"/>
</dbReference>
<dbReference type="NCBIfam" id="TIGR04057">
    <property type="entry name" value="SusC_RagA_signa"/>
    <property type="match status" value="1"/>
</dbReference>
<dbReference type="InterPro" id="IPR008969">
    <property type="entry name" value="CarboxyPept-like_regulatory"/>
</dbReference>
<evidence type="ECO:0000259" key="11">
    <source>
        <dbReference type="Pfam" id="PF07715"/>
    </source>
</evidence>
<evidence type="ECO:0000256" key="3">
    <source>
        <dbReference type="ARBA" id="ARBA00022452"/>
    </source>
</evidence>
<evidence type="ECO:0000256" key="8">
    <source>
        <dbReference type="PROSITE-ProRule" id="PRU01360"/>
    </source>
</evidence>
<dbReference type="Pfam" id="PF13715">
    <property type="entry name" value="CarbopepD_reg_2"/>
    <property type="match status" value="1"/>
</dbReference>
<name>A0A5M9GXV6_9SPHI</name>
<feature type="domain" description="TonB-dependent receptor plug" evidence="11">
    <location>
        <begin position="126"/>
        <end position="234"/>
    </location>
</feature>
<dbReference type="Gene3D" id="2.40.170.20">
    <property type="entry name" value="TonB-dependent receptor, beta-barrel domain"/>
    <property type="match status" value="1"/>
</dbReference>
<keyword evidence="4 8" id="KW-0812">Transmembrane</keyword>
<evidence type="ECO:0000256" key="1">
    <source>
        <dbReference type="ARBA" id="ARBA00004571"/>
    </source>
</evidence>
<dbReference type="FunFam" id="2.170.130.10:FF:000008">
    <property type="entry name" value="SusC/RagA family TonB-linked outer membrane protein"/>
    <property type="match status" value="1"/>
</dbReference>
<dbReference type="InterPro" id="IPR037066">
    <property type="entry name" value="Plug_dom_sf"/>
</dbReference>
<dbReference type="OrthoDB" id="9768177at2"/>
<sequence length="1044" mass="117164">MTLLFYHEAGKGKVFFLKPFLALSAFLFFSLNAFSQKNISGYVRDTEGPIPGINVTVKGKAGGTQTNAGGRFKINAGLNDIIVISGVGYESVELRVDSRNEYTITLRNKVNDLSEVVVIGYGTVSKRDLTGAVEKADIKEMQKAPVLGFDQSLAGRVAGVNVVSAEGRPGAEADIVIRGANSLTQNNNPLYVIDGFPLETSMSNAIDPKDIESIEILKDASATAIYGARGANGVIMITTKAGKGTKPTIAYDGFFGTQSVTRKMDLMDGYEFVKLQSEVFNEETMNKYYFFDGRTLEDYRGTGIDFQDQLFRTAPMQKHGLSLMSGAGTTKYNLSLSYTGQDGVVINTGFDRLQGRFSLDQEYRKWLKVGTKLSYSHTKYSGTFLSEGTSTYSLMQNTWSYRPVTGSSDFDLENDLFDPILNSNDNYRINPIIAVNNELNDNNYTFFTGNGYVEIDLMRNLKFRSTVGYSKNSTRNDVFNNSKSRSGNPLTSSLGVNGALGFNERSNWLTENTLTYTRKKGSHNLDVLGGLSMQHENYLYNYTRMQQVPYETLGMSGLDQGSFYSMSTYRNEWSLMSFYGRLNYNYKWRYYLTATMRGDGSSKFSDRNRWGYFPSASLMWRFTGENFMKKLTFINDGKLRASWGMTGNNRVGEYASLAQITAERPDKYYFGGVPVIGTAKTTMGNPDLKWETTIQSNIGLDLTMFNKRVNLTVDAYQKRTKDLLLNAQLPGSSGYMASFKNIGEVENKGLEFTLNTRNISKPAFSWQTNFNISFNKNKVLGLTENQQTLVSTVFWEFSRDTQPAYIARIGEPMGLMFGYVYEGTYKPDEFTQTAGDFYLRDNVAYPGTRRNVRPGDMKYSDINDDGIIDGNDRTIIGNGVPVHTGGITNTFTYKNFDLSVFFQWSYGNDILNANKYMFERYFMQNSNMYASYSNRWTPENPYSDIPRVNEGSGSYYSSYGIEDGSYLRLKTLSLGYAIPQKSLAKSFLQNLRLYLSAQNLWTLTNYSGMDPEVSTRNSALTPGFDFSAYPRAATITIGLNMSLK</sequence>
<dbReference type="InterPro" id="IPR000531">
    <property type="entry name" value="Beta-barrel_TonB"/>
</dbReference>
<dbReference type="InterPro" id="IPR023996">
    <property type="entry name" value="TonB-dep_OMP_SusC/RagA"/>
</dbReference>
<keyword evidence="7 8" id="KW-0998">Cell outer membrane</keyword>
<keyword evidence="2 8" id="KW-0813">Transport</keyword>
<dbReference type="RefSeq" id="WP_141813359.1">
    <property type="nucleotide sequence ID" value="NZ_VFPL01000001.1"/>
</dbReference>
<evidence type="ECO:0000256" key="2">
    <source>
        <dbReference type="ARBA" id="ARBA00022448"/>
    </source>
</evidence>
<evidence type="ECO:0000256" key="5">
    <source>
        <dbReference type="ARBA" id="ARBA00023077"/>
    </source>
</evidence>
<comment type="caution">
    <text evidence="12">The sequence shown here is derived from an EMBL/GenBank/DDBJ whole genome shotgun (WGS) entry which is preliminary data.</text>
</comment>
<dbReference type="Pfam" id="PF07715">
    <property type="entry name" value="Plug"/>
    <property type="match status" value="1"/>
</dbReference>
<keyword evidence="3 8" id="KW-1134">Transmembrane beta strand</keyword>
<evidence type="ECO:0000256" key="9">
    <source>
        <dbReference type="RuleBase" id="RU003357"/>
    </source>
</evidence>
<keyword evidence="6 8" id="KW-0472">Membrane</keyword>